<keyword evidence="3 5" id="KW-0378">Hydrolase</keyword>
<evidence type="ECO:0000313" key="9">
    <source>
        <dbReference type="Proteomes" id="UP000184420"/>
    </source>
</evidence>
<dbReference type="NCBIfam" id="TIGR00237">
    <property type="entry name" value="xseA"/>
    <property type="match status" value="1"/>
</dbReference>
<evidence type="ECO:0000256" key="1">
    <source>
        <dbReference type="ARBA" id="ARBA00022490"/>
    </source>
</evidence>
<keyword evidence="2 5" id="KW-0540">Nuclease</keyword>
<evidence type="ECO:0000313" key="8">
    <source>
        <dbReference type="EMBL" id="SHM78442.1"/>
    </source>
</evidence>
<keyword evidence="1" id="KW-0963">Cytoplasm</keyword>
<evidence type="ECO:0000256" key="5">
    <source>
        <dbReference type="RuleBase" id="RU004355"/>
    </source>
</evidence>
<dbReference type="PANTHER" id="PTHR30008:SF0">
    <property type="entry name" value="EXODEOXYRIBONUCLEASE 7 LARGE SUBUNIT"/>
    <property type="match status" value="1"/>
</dbReference>
<dbReference type="Pfam" id="PF13742">
    <property type="entry name" value="tRNA_anti_2"/>
    <property type="match status" value="1"/>
</dbReference>
<dbReference type="AlphaFoldDB" id="A0A1M7LJZ3"/>
<keyword evidence="4 5" id="KW-0269">Exonuclease</keyword>
<comment type="similarity">
    <text evidence="5">Belongs to the XseA family.</text>
</comment>
<evidence type="ECO:0000256" key="2">
    <source>
        <dbReference type="ARBA" id="ARBA00022722"/>
    </source>
</evidence>
<dbReference type="GO" id="GO:0008855">
    <property type="term" value="F:exodeoxyribonuclease VII activity"/>
    <property type="evidence" value="ECO:0007669"/>
    <property type="project" value="UniProtKB-UniRule"/>
</dbReference>
<comment type="catalytic activity">
    <reaction evidence="5">
        <text>Exonucleolytic cleavage in either 5'- to 3'- or 3'- to 5'-direction to yield nucleoside 5'-phosphates.</text>
        <dbReference type="EC" id="3.1.11.6"/>
    </reaction>
</comment>
<keyword evidence="9" id="KW-1185">Reference proteome</keyword>
<dbReference type="Proteomes" id="UP000184420">
    <property type="component" value="Unassembled WGS sequence"/>
</dbReference>
<comment type="subcellular location">
    <subcellularLocation>
        <location evidence="5">Cytoplasm</location>
    </subcellularLocation>
</comment>
<dbReference type="STRING" id="1419482.SAMN05444266_11112"/>
<evidence type="ECO:0000256" key="4">
    <source>
        <dbReference type="ARBA" id="ARBA00022839"/>
    </source>
</evidence>
<dbReference type="OrthoDB" id="9802795at2"/>
<dbReference type="InterPro" id="IPR025824">
    <property type="entry name" value="OB-fold_nuc-bd_dom"/>
</dbReference>
<dbReference type="GO" id="GO:0003676">
    <property type="term" value="F:nucleic acid binding"/>
    <property type="evidence" value="ECO:0007669"/>
    <property type="project" value="InterPro"/>
</dbReference>
<dbReference type="EMBL" id="FRBL01000011">
    <property type="protein sequence ID" value="SHM78442.1"/>
    <property type="molecule type" value="Genomic_DNA"/>
</dbReference>
<name>A0A1M7LJZ3_9BACT</name>
<feature type="domain" description="Exonuclease VII large subunit C-terminal" evidence="6">
    <location>
        <begin position="150"/>
        <end position="441"/>
    </location>
</feature>
<dbReference type="GO" id="GO:0009318">
    <property type="term" value="C:exodeoxyribonuclease VII complex"/>
    <property type="evidence" value="ECO:0007669"/>
    <property type="project" value="UniProtKB-UniRule"/>
</dbReference>
<sequence length="456" mass="51150">MSHPNAIRLSELSARIRAVVQQAFAGQSYWVKADITSHSFYPDKNIHYFDLVEKDERSGIVARVAANAWGNGSRQIKAFELITGQPFRNNIHVLVQVTVSYHQVHGLQVTVQDVDISFTIGQLEQQKQQTLARLLAENADAVRLVGERYITRNQELPLPAVIQQIAVVTSGNSAGYQDFHHTLVNNGFGYTFKLDTYFTVVQGEANAELVQQRMVDVFNAGKAYDVVVIIRGGGAQTDFLLFDSYQLGRVVARFPIPVITGIGHQKNETVTDMMAHTAVKTPTKAAELIIAHNRGYEDALLQFRQRILVRAQQAVAMGNRQMYHLQQDIINKTRAILGVGREELLHLRHGIDRGAKQLLQQQKQQVLFMQAALLARPGTRLQREQEKLRQQQQFFKMLAPESMLKRGFALVYKNGELLKDAADITAGNNITIQLQDTAIQAVVQSKSNTDERGTDI</sequence>
<dbReference type="InterPro" id="IPR020579">
    <property type="entry name" value="Exonuc_VII_lsu_C"/>
</dbReference>
<proteinExistence type="inferred from homology"/>
<dbReference type="EC" id="3.1.11.6" evidence="5"/>
<feature type="domain" description="OB-fold nucleic acid binding" evidence="7">
    <location>
        <begin position="8"/>
        <end position="114"/>
    </location>
</feature>
<protein>
    <recommendedName>
        <fullName evidence="5">Exodeoxyribonuclease 7 large subunit</fullName>
        <ecNumber evidence="5">3.1.11.6</ecNumber>
    </recommendedName>
</protein>
<dbReference type="GO" id="GO:0006308">
    <property type="term" value="P:DNA catabolic process"/>
    <property type="evidence" value="ECO:0007669"/>
    <property type="project" value="UniProtKB-UniRule"/>
</dbReference>
<reference evidence="8 9" key="1">
    <citation type="submission" date="2016-11" db="EMBL/GenBank/DDBJ databases">
        <authorList>
            <person name="Jaros S."/>
            <person name="Januszkiewicz K."/>
            <person name="Wedrychowicz H."/>
        </authorList>
    </citation>
    <scope>NUCLEOTIDE SEQUENCE [LARGE SCALE GENOMIC DNA]</scope>
    <source>
        <strain evidence="8 9">DSM 27406</strain>
    </source>
</reference>
<dbReference type="RefSeq" id="WP_073086558.1">
    <property type="nucleotide sequence ID" value="NZ_FRBL01000011.1"/>
</dbReference>
<dbReference type="PANTHER" id="PTHR30008">
    <property type="entry name" value="EXODEOXYRIBONUCLEASE 7 LARGE SUBUNIT"/>
    <property type="match status" value="1"/>
</dbReference>
<evidence type="ECO:0000259" key="6">
    <source>
        <dbReference type="Pfam" id="PF02601"/>
    </source>
</evidence>
<evidence type="ECO:0000259" key="7">
    <source>
        <dbReference type="Pfam" id="PF13742"/>
    </source>
</evidence>
<dbReference type="GO" id="GO:0005737">
    <property type="term" value="C:cytoplasm"/>
    <property type="evidence" value="ECO:0007669"/>
    <property type="project" value="UniProtKB-SubCell"/>
</dbReference>
<dbReference type="InterPro" id="IPR003753">
    <property type="entry name" value="Exonuc_VII_L"/>
</dbReference>
<dbReference type="Pfam" id="PF02601">
    <property type="entry name" value="Exonuc_VII_L"/>
    <property type="match status" value="1"/>
</dbReference>
<organism evidence="8 9">
    <name type="scientific">Chitinophaga jiangningensis</name>
    <dbReference type="NCBI Taxonomy" id="1419482"/>
    <lineage>
        <taxon>Bacteria</taxon>
        <taxon>Pseudomonadati</taxon>
        <taxon>Bacteroidota</taxon>
        <taxon>Chitinophagia</taxon>
        <taxon>Chitinophagales</taxon>
        <taxon>Chitinophagaceae</taxon>
        <taxon>Chitinophaga</taxon>
    </lineage>
</organism>
<gene>
    <name evidence="8" type="ORF">SAMN05444266_11112</name>
</gene>
<evidence type="ECO:0000256" key="3">
    <source>
        <dbReference type="ARBA" id="ARBA00022801"/>
    </source>
</evidence>
<accession>A0A1M7LJZ3</accession>